<dbReference type="HOGENOM" id="CLU_1467614_0_0_12"/>
<reference evidence="3" key="1">
    <citation type="submission" date="2011-04" db="EMBL/GenBank/DDBJ databases">
        <title>The complete genome of Treponema brennaborense DSM 12168.</title>
        <authorList>
            <person name="Lucas S."/>
            <person name="Han J."/>
            <person name="Lapidus A."/>
            <person name="Bruce D."/>
            <person name="Goodwin L."/>
            <person name="Pitluck S."/>
            <person name="Peters L."/>
            <person name="Kyrpides N."/>
            <person name="Mavromatis K."/>
            <person name="Ivanova N."/>
            <person name="Mikhailova N."/>
            <person name="Pagani I."/>
            <person name="Teshima H."/>
            <person name="Detter J.C."/>
            <person name="Tapia R."/>
            <person name="Han C."/>
            <person name="Land M."/>
            <person name="Hauser L."/>
            <person name="Markowitz V."/>
            <person name="Cheng J.-F."/>
            <person name="Hugenholtz P."/>
            <person name="Woyke T."/>
            <person name="Wu D."/>
            <person name="Gronow S."/>
            <person name="Wellnitz S."/>
            <person name="Brambilla E."/>
            <person name="Klenk H.-P."/>
            <person name="Eisen J.A."/>
        </authorList>
    </citation>
    <scope>NUCLEOTIDE SEQUENCE [LARGE SCALE GENOMIC DNA]</scope>
    <source>
        <strain evidence="3">DSM 12168 / CIP 105900 / DD5/3</strain>
    </source>
</reference>
<accession>F4LLF9</accession>
<dbReference type="STRING" id="906968.Trebr_1195"/>
<dbReference type="InterPro" id="IPR036249">
    <property type="entry name" value="Thioredoxin-like_sf"/>
</dbReference>
<keyword evidence="1" id="KW-0175">Coiled coil</keyword>
<sequence>MATTKRTLAAVEAEIAQTKEALANVKGSETEVYARIVGYYRSVRNWNKGKRDEYNHRKQFVYTDSYAVTEADSGCGCANEVPVISEISAALASDAPASYEFYARKTCPNCPPVKDYMAHCAVAGTVIDVDTSDGLAKAAEKGVFSAPTVILYGSDGTEIARAHNTAELAAVFEPVAAAV</sequence>
<dbReference type="GO" id="GO:0006260">
    <property type="term" value="P:DNA replication"/>
    <property type="evidence" value="ECO:0007669"/>
    <property type="project" value="InterPro"/>
</dbReference>
<evidence type="ECO:0000313" key="3">
    <source>
        <dbReference type="Proteomes" id="UP000006546"/>
    </source>
</evidence>
<dbReference type="eggNOG" id="COG1328">
    <property type="taxonomic scope" value="Bacteria"/>
</dbReference>
<dbReference type="SUPFAM" id="SSF52833">
    <property type="entry name" value="Thioredoxin-like"/>
    <property type="match status" value="1"/>
</dbReference>
<dbReference type="Pfam" id="PF13597">
    <property type="entry name" value="NRDD"/>
    <property type="match status" value="1"/>
</dbReference>
<evidence type="ECO:0000313" key="2">
    <source>
        <dbReference type="EMBL" id="AEE16623.1"/>
    </source>
</evidence>
<dbReference type="Proteomes" id="UP000006546">
    <property type="component" value="Chromosome"/>
</dbReference>
<dbReference type="AlphaFoldDB" id="F4LLF9"/>
<gene>
    <name evidence="2" type="ordered locus">Trebr_1195</name>
</gene>
<protein>
    <submittedName>
        <fullName evidence="2">Anaerobic ribonucleoside-triphosphate reductase</fullName>
    </submittedName>
</protein>
<feature type="coiled-coil region" evidence="1">
    <location>
        <begin position="1"/>
        <end position="28"/>
    </location>
</feature>
<dbReference type="OrthoDB" id="359147at2"/>
<dbReference type="eggNOG" id="COG0526">
    <property type="taxonomic scope" value="Bacteria"/>
</dbReference>
<name>F4LLF9_TREBD</name>
<keyword evidence="3" id="KW-1185">Reference proteome</keyword>
<proteinExistence type="predicted"/>
<evidence type="ECO:0000256" key="1">
    <source>
        <dbReference type="SAM" id="Coils"/>
    </source>
</evidence>
<dbReference type="KEGG" id="tbe:Trebr_1195"/>
<dbReference type="RefSeq" id="WP_013758330.1">
    <property type="nucleotide sequence ID" value="NC_015500.1"/>
</dbReference>
<dbReference type="InterPro" id="IPR012833">
    <property type="entry name" value="NrdD"/>
</dbReference>
<dbReference type="EMBL" id="CP002696">
    <property type="protein sequence ID" value="AEE16623.1"/>
    <property type="molecule type" value="Genomic_DNA"/>
</dbReference>
<dbReference type="GO" id="GO:0008998">
    <property type="term" value="F:ribonucleoside-triphosphate reductase (thioredoxin) activity"/>
    <property type="evidence" value="ECO:0007669"/>
    <property type="project" value="InterPro"/>
</dbReference>
<dbReference type="Gene3D" id="3.40.30.10">
    <property type="entry name" value="Glutaredoxin"/>
    <property type="match status" value="1"/>
</dbReference>
<organism evidence="2 3">
    <name type="scientific">Treponema brennaborense (strain DSM 12168 / CIP 105900 / DD5/3)</name>
    <dbReference type="NCBI Taxonomy" id="906968"/>
    <lineage>
        <taxon>Bacteria</taxon>
        <taxon>Pseudomonadati</taxon>
        <taxon>Spirochaetota</taxon>
        <taxon>Spirochaetia</taxon>
        <taxon>Spirochaetales</taxon>
        <taxon>Treponemataceae</taxon>
        <taxon>Treponema</taxon>
    </lineage>
</organism>